<reference evidence="1" key="1">
    <citation type="submission" date="2020-05" db="EMBL/GenBank/DDBJ databases">
        <authorList>
            <person name="Chiriac C."/>
            <person name="Salcher M."/>
            <person name="Ghai R."/>
            <person name="Kavagutti S V."/>
        </authorList>
    </citation>
    <scope>NUCLEOTIDE SEQUENCE</scope>
</reference>
<organism evidence="1">
    <name type="scientific">uncultured Caudovirales phage</name>
    <dbReference type="NCBI Taxonomy" id="2100421"/>
    <lineage>
        <taxon>Viruses</taxon>
        <taxon>Duplodnaviria</taxon>
        <taxon>Heunggongvirae</taxon>
        <taxon>Uroviricota</taxon>
        <taxon>Caudoviricetes</taxon>
        <taxon>Peduoviridae</taxon>
        <taxon>Maltschvirus</taxon>
        <taxon>Maltschvirus maltsch</taxon>
    </lineage>
</organism>
<evidence type="ECO:0000313" key="1">
    <source>
        <dbReference type="EMBL" id="CAB4183719.1"/>
    </source>
</evidence>
<proteinExistence type="predicted"/>
<name>A0A6J5QGS0_9CAUD</name>
<evidence type="ECO:0000313" key="2">
    <source>
        <dbReference type="EMBL" id="CAB4201959.1"/>
    </source>
</evidence>
<gene>
    <name evidence="1" type="ORF">UFOVP1101_3</name>
    <name evidence="2" type="ORF">UFOVP1362_23</name>
</gene>
<protein>
    <submittedName>
        <fullName evidence="1">Uncharacterized protein</fullName>
    </submittedName>
</protein>
<sequence>MKCMCGATDCSVCGPLQGFSQHPPTKRDYELALIEVIETILEYGQWPKNGRAQFDLYDYLLDNRDPSYPMEMYVASMSCNDTALENRRDRERKSVEALLTEHLRDSHWVADLAAEYAEEEFA</sequence>
<accession>A0A6J5QGS0</accession>
<dbReference type="EMBL" id="LR797311">
    <property type="protein sequence ID" value="CAB4201959.1"/>
    <property type="molecule type" value="Genomic_DNA"/>
</dbReference>
<dbReference type="EMBL" id="LR797059">
    <property type="protein sequence ID" value="CAB4183719.1"/>
    <property type="molecule type" value="Genomic_DNA"/>
</dbReference>